<dbReference type="EMBL" id="CAJNOL010000051">
    <property type="protein sequence ID" value="CAF0791391.1"/>
    <property type="molecule type" value="Genomic_DNA"/>
</dbReference>
<comment type="caution">
    <text evidence="9">The sequence shown here is derived from an EMBL/GenBank/DDBJ whole genome shotgun (WGS) entry which is preliminary data.</text>
</comment>
<feature type="transmembrane region" description="Helical" evidence="7">
    <location>
        <begin position="44"/>
        <end position="64"/>
    </location>
</feature>
<evidence type="ECO:0000313" key="12">
    <source>
        <dbReference type="Proteomes" id="UP000663870"/>
    </source>
</evidence>
<feature type="transmembrane region" description="Helical" evidence="7">
    <location>
        <begin position="195"/>
        <end position="217"/>
    </location>
</feature>
<dbReference type="EMBL" id="CAJNOH010000001">
    <property type="protein sequence ID" value="CAF0721181.1"/>
    <property type="molecule type" value="Genomic_DNA"/>
</dbReference>
<dbReference type="AlphaFoldDB" id="A0A813MCV2"/>
<dbReference type="Proteomes" id="UP000663854">
    <property type="component" value="Unassembled WGS sequence"/>
</dbReference>
<feature type="domain" description="Palmitoyltransferase DHHC" evidence="8">
    <location>
        <begin position="89"/>
        <end position="231"/>
    </location>
</feature>
<comment type="subcellular location">
    <subcellularLocation>
        <location evidence="1">Membrane</location>
        <topology evidence="1">Multi-pass membrane protein</topology>
    </subcellularLocation>
</comment>
<dbReference type="Proteomes" id="UP000663870">
    <property type="component" value="Unassembled WGS sequence"/>
</dbReference>
<comment type="domain">
    <text evidence="7">The DHHC domain is required for palmitoyltransferase activity.</text>
</comment>
<keyword evidence="3 7" id="KW-0812">Transmembrane</keyword>
<evidence type="ECO:0000256" key="3">
    <source>
        <dbReference type="ARBA" id="ARBA00022692"/>
    </source>
</evidence>
<evidence type="ECO:0000256" key="5">
    <source>
        <dbReference type="ARBA" id="ARBA00023136"/>
    </source>
</evidence>
<evidence type="ECO:0000313" key="11">
    <source>
        <dbReference type="Proteomes" id="UP000663854"/>
    </source>
</evidence>
<evidence type="ECO:0000256" key="1">
    <source>
        <dbReference type="ARBA" id="ARBA00004141"/>
    </source>
</evidence>
<evidence type="ECO:0000256" key="7">
    <source>
        <dbReference type="RuleBase" id="RU079119"/>
    </source>
</evidence>
<evidence type="ECO:0000256" key="4">
    <source>
        <dbReference type="ARBA" id="ARBA00022989"/>
    </source>
</evidence>
<protein>
    <recommendedName>
        <fullName evidence="7">Palmitoyltransferase</fullName>
        <ecNumber evidence="7">2.3.1.225</ecNumber>
    </recommendedName>
</protein>
<sequence length="297" mass="34970">MGVVRQIVEKLCVIITIILVYENALVFYQYFFPYWWSHGFYRRFFFHLIIGHWLLINTIMHYYFAIAKSPGFVVELKKELSTQEELSYTKCLKCDVMRPPRAHHCKVCQKCVVRYDHHCPWINNCVGYRNHVHFILFCFFMALISAYATIVGQKQFQLVMFHDQILFGLFAPILQPEELVTTIIEHKTIGPITGVLTLFLFLTNLVAMGLVLMLTIWQISLITKGQTCVEERIDKSIVANSVQGQKQRPYDFGFKLNWARFFEVNKISELLFRLLIPFPFQPKHDGTQWISKDNKKN</sequence>
<evidence type="ECO:0000313" key="10">
    <source>
        <dbReference type="EMBL" id="CAF0791391.1"/>
    </source>
</evidence>
<dbReference type="InterPro" id="IPR039859">
    <property type="entry name" value="PFA4/ZDH16/20/ERF2-like"/>
</dbReference>
<dbReference type="EC" id="2.3.1.225" evidence="7"/>
<evidence type="ECO:0000259" key="8">
    <source>
        <dbReference type="Pfam" id="PF01529"/>
    </source>
</evidence>
<accession>A0A813MCV2</accession>
<keyword evidence="4 7" id="KW-1133">Transmembrane helix</keyword>
<keyword evidence="6 7" id="KW-0012">Acyltransferase</keyword>
<dbReference type="PANTHER" id="PTHR12246">
    <property type="entry name" value="PALMITOYLTRANSFERASE ZDHHC16"/>
    <property type="match status" value="1"/>
</dbReference>
<comment type="catalytic activity">
    <reaction evidence="7">
        <text>L-cysteinyl-[protein] + hexadecanoyl-CoA = S-hexadecanoyl-L-cysteinyl-[protein] + CoA</text>
        <dbReference type="Rhea" id="RHEA:36683"/>
        <dbReference type="Rhea" id="RHEA-COMP:10131"/>
        <dbReference type="Rhea" id="RHEA-COMP:11032"/>
        <dbReference type="ChEBI" id="CHEBI:29950"/>
        <dbReference type="ChEBI" id="CHEBI:57287"/>
        <dbReference type="ChEBI" id="CHEBI:57379"/>
        <dbReference type="ChEBI" id="CHEBI:74151"/>
        <dbReference type="EC" id="2.3.1.225"/>
    </reaction>
</comment>
<organism evidence="9 11">
    <name type="scientific">Rotaria sordida</name>
    <dbReference type="NCBI Taxonomy" id="392033"/>
    <lineage>
        <taxon>Eukaryota</taxon>
        <taxon>Metazoa</taxon>
        <taxon>Spiralia</taxon>
        <taxon>Gnathifera</taxon>
        <taxon>Rotifera</taxon>
        <taxon>Eurotatoria</taxon>
        <taxon>Bdelloidea</taxon>
        <taxon>Philodinida</taxon>
        <taxon>Philodinidae</taxon>
        <taxon>Rotaria</taxon>
    </lineage>
</organism>
<keyword evidence="5 7" id="KW-0472">Membrane</keyword>
<keyword evidence="12" id="KW-1185">Reference proteome</keyword>
<dbReference type="PROSITE" id="PS50216">
    <property type="entry name" value="DHHC"/>
    <property type="match status" value="1"/>
</dbReference>
<dbReference type="GO" id="GO:0019706">
    <property type="term" value="F:protein-cysteine S-palmitoyltransferase activity"/>
    <property type="evidence" value="ECO:0007669"/>
    <property type="project" value="UniProtKB-EC"/>
</dbReference>
<proteinExistence type="inferred from homology"/>
<name>A0A813MCV2_9BILA</name>
<keyword evidence="2 7" id="KW-0808">Transferase</keyword>
<evidence type="ECO:0000313" key="9">
    <source>
        <dbReference type="EMBL" id="CAF0721181.1"/>
    </source>
</evidence>
<dbReference type="InterPro" id="IPR001594">
    <property type="entry name" value="Palmitoyltrfase_DHHC"/>
</dbReference>
<gene>
    <name evidence="10" type="ORF">JXQ802_LOCUS3752</name>
    <name evidence="9" type="ORF">PYM288_LOCUS194</name>
</gene>
<feature type="transmembrane region" description="Helical" evidence="7">
    <location>
        <begin position="12"/>
        <end position="32"/>
    </location>
</feature>
<evidence type="ECO:0000256" key="2">
    <source>
        <dbReference type="ARBA" id="ARBA00022679"/>
    </source>
</evidence>
<feature type="transmembrane region" description="Helical" evidence="7">
    <location>
        <begin position="132"/>
        <end position="150"/>
    </location>
</feature>
<dbReference type="Pfam" id="PF01529">
    <property type="entry name" value="DHHC"/>
    <property type="match status" value="1"/>
</dbReference>
<evidence type="ECO:0000256" key="6">
    <source>
        <dbReference type="ARBA" id="ARBA00023315"/>
    </source>
</evidence>
<reference evidence="9" key="1">
    <citation type="submission" date="2021-02" db="EMBL/GenBank/DDBJ databases">
        <authorList>
            <person name="Nowell W R."/>
        </authorList>
    </citation>
    <scope>NUCLEOTIDE SEQUENCE</scope>
</reference>
<comment type="similarity">
    <text evidence="7">Belongs to the DHHC palmitoyltransferase family.</text>
</comment>
<dbReference type="GO" id="GO:0016020">
    <property type="term" value="C:membrane"/>
    <property type="evidence" value="ECO:0007669"/>
    <property type="project" value="UniProtKB-SubCell"/>
</dbReference>